<keyword evidence="4 12" id="KW-0479">Metal-binding</keyword>
<comment type="subcellular location">
    <subcellularLocation>
        <location evidence="1 12">Nucleus</location>
    </subcellularLocation>
</comment>
<dbReference type="SMART" id="SM00343">
    <property type="entry name" value="ZnF_C2HC"/>
    <property type="match status" value="1"/>
</dbReference>
<dbReference type="SUPFAM" id="SSF54791">
    <property type="entry name" value="Eukaryotic type KH-domain (KH-domain type I)"/>
    <property type="match status" value="1"/>
</dbReference>
<comment type="similarity">
    <text evidence="2 12">Belongs to the BBP/SF1 family.</text>
</comment>
<accession>A0ABM0KSG0</accession>
<evidence type="ECO:0000256" key="7">
    <source>
        <dbReference type="ARBA" id="ARBA00022884"/>
    </source>
</evidence>
<feature type="region of interest" description="Disordered" evidence="13">
    <location>
        <begin position="65"/>
        <end position="94"/>
    </location>
</feature>
<evidence type="ECO:0000313" key="15">
    <source>
        <dbReference type="Proteomes" id="UP000694915"/>
    </source>
</evidence>
<dbReference type="InterPro" id="IPR004087">
    <property type="entry name" value="KH_dom"/>
</dbReference>
<sequence>MATGANATPLDFPSKKRKRSRWNQDTMEQKTVIPGMPTVIPPGLTREQERAYIVQLQIEDLTRKLRTGDLGIPPNPEDRSPSPEPIYNSEGKRLNTREFRTRKKLEEERHTLITEMVALNPDFKPPADYKPPATRVSDKVMIPQDEYPEINFVGLLIGPRGNTLKNIEKECNAKIMIRGKGSVKEGKVGRKDGQMLPGEDEPLHALVTANTMENVKKAVEQIRNILKQGIETPEDQNDLRKMQLRELARLNGTLREDDNRILRPWQSSETRSITNTTVCTKCGGAGHIASDCKFQRPGDPQSAQDKARMDKEYLSLMAELGEAPVPASVGSTSGPATTPLSSAPRPAAPASNPPPPSLMSTTQSRPPWMNSGPSENRPYHGMHGGGPGGPGGGPHSFPHPLPSLTGGHGGHPMQHNPNGPPPPWMQPPPPPMNQGPHPPGHHGPPPMGKSVPGKYACGLWGLSPASRKRYDAATAYGHDAAASATSQWAAPASSLWSSSSMAAAAAAASTTPSAQQQYGFQHPLAMAAKIPPRGSDGPSHESEDFPRPLVTLPGRQPQQRPWWTGWFGKAA</sequence>
<keyword evidence="7 11" id="KW-0694">RNA-binding</keyword>
<dbReference type="InterPro" id="IPR055256">
    <property type="entry name" value="KH_1_KHDC4/BBP-like"/>
</dbReference>
<name>A0ABM0KSG0_MICOH</name>
<gene>
    <name evidence="16" type="primary">Sf1</name>
</gene>
<keyword evidence="9 12" id="KW-0539">Nucleus</keyword>
<feature type="region of interest" description="Disordered" evidence="13">
    <location>
        <begin position="1"/>
        <end position="42"/>
    </location>
</feature>
<keyword evidence="3 12" id="KW-0507">mRNA processing</keyword>
<dbReference type="Gene3D" id="6.10.140.1790">
    <property type="match status" value="1"/>
</dbReference>
<evidence type="ECO:0000313" key="16">
    <source>
        <dbReference type="RefSeq" id="XP_005351864.1"/>
    </source>
</evidence>
<evidence type="ECO:0000259" key="14">
    <source>
        <dbReference type="PROSITE" id="PS50158"/>
    </source>
</evidence>
<feature type="compositionally biased region" description="Gly residues" evidence="13">
    <location>
        <begin position="382"/>
        <end position="394"/>
    </location>
</feature>
<dbReference type="CDD" id="cd22382">
    <property type="entry name" value="KH-I_SF1"/>
    <property type="match status" value="1"/>
</dbReference>
<feature type="compositionally biased region" description="Low complexity" evidence="13">
    <location>
        <begin position="335"/>
        <end position="350"/>
    </location>
</feature>
<evidence type="ECO:0000256" key="3">
    <source>
        <dbReference type="ARBA" id="ARBA00022664"/>
    </source>
</evidence>
<evidence type="ECO:0000256" key="9">
    <source>
        <dbReference type="ARBA" id="ARBA00023242"/>
    </source>
</evidence>
<evidence type="ECO:0000256" key="8">
    <source>
        <dbReference type="ARBA" id="ARBA00023187"/>
    </source>
</evidence>
<dbReference type="Proteomes" id="UP000694915">
    <property type="component" value="Chromosome 8"/>
</dbReference>
<dbReference type="PROSITE" id="PS50084">
    <property type="entry name" value="KH_TYPE_1"/>
    <property type="match status" value="1"/>
</dbReference>
<evidence type="ECO:0000256" key="2">
    <source>
        <dbReference type="ARBA" id="ARBA00010382"/>
    </source>
</evidence>
<dbReference type="Pfam" id="PF16275">
    <property type="entry name" value="SF1-HH"/>
    <property type="match status" value="1"/>
</dbReference>
<keyword evidence="5 10" id="KW-0863">Zinc-finger</keyword>
<dbReference type="GeneID" id="101999697"/>
<dbReference type="InterPro" id="IPR032570">
    <property type="entry name" value="SF1-HH"/>
</dbReference>
<dbReference type="Pfam" id="PF22675">
    <property type="entry name" value="KH-I_KHDC4-BBP"/>
    <property type="match status" value="1"/>
</dbReference>
<evidence type="ECO:0000256" key="11">
    <source>
        <dbReference type="PROSITE-ProRule" id="PRU00117"/>
    </source>
</evidence>
<dbReference type="PANTHER" id="PTHR11208">
    <property type="entry name" value="RNA-BINDING PROTEIN RELATED"/>
    <property type="match status" value="1"/>
</dbReference>
<comment type="function">
    <text evidence="12">Necessary for the splicing of pre-mRNA. Has a role in the recognition of the branch site (5'-UACUAAC-3'), the pyrimidine tract and the 3'-splice site at the 3'-end of introns.</text>
</comment>
<dbReference type="InterPro" id="IPR036612">
    <property type="entry name" value="KH_dom_type_1_sf"/>
</dbReference>
<dbReference type="SMART" id="SM00322">
    <property type="entry name" value="KH"/>
    <property type="match status" value="1"/>
</dbReference>
<keyword evidence="15" id="KW-1185">Reference proteome</keyword>
<dbReference type="PANTHER" id="PTHR11208:SF45">
    <property type="entry name" value="SPLICING FACTOR 1"/>
    <property type="match status" value="1"/>
</dbReference>
<feature type="domain" description="CCHC-type" evidence="14">
    <location>
        <begin position="279"/>
        <end position="293"/>
    </location>
</feature>
<dbReference type="InterPro" id="IPR047086">
    <property type="entry name" value="SF1-HH_sf"/>
</dbReference>
<evidence type="ECO:0000256" key="13">
    <source>
        <dbReference type="SAM" id="MobiDB-lite"/>
    </source>
</evidence>
<proteinExistence type="inferred from homology"/>
<evidence type="ECO:0000256" key="1">
    <source>
        <dbReference type="ARBA" id="ARBA00004123"/>
    </source>
</evidence>
<keyword evidence="12" id="KW-0747">Spliceosome</keyword>
<evidence type="ECO:0000256" key="12">
    <source>
        <dbReference type="RuleBase" id="RU367126"/>
    </source>
</evidence>
<evidence type="ECO:0000256" key="6">
    <source>
        <dbReference type="ARBA" id="ARBA00022833"/>
    </source>
</evidence>
<evidence type="ECO:0000256" key="5">
    <source>
        <dbReference type="ARBA" id="ARBA00022771"/>
    </source>
</evidence>
<dbReference type="Gene3D" id="3.30.1370.10">
    <property type="entry name" value="K Homology domain, type 1"/>
    <property type="match status" value="1"/>
</dbReference>
<dbReference type="InterPro" id="IPR001878">
    <property type="entry name" value="Znf_CCHC"/>
</dbReference>
<feature type="region of interest" description="Disordered" evidence="13">
    <location>
        <begin position="325"/>
        <end position="450"/>
    </location>
</feature>
<evidence type="ECO:0000256" key="10">
    <source>
        <dbReference type="PROSITE-ProRule" id="PRU00047"/>
    </source>
</evidence>
<feature type="region of interest" description="Disordered" evidence="13">
    <location>
        <begin position="528"/>
        <end position="571"/>
    </location>
</feature>
<protein>
    <recommendedName>
        <fullName evidence="12">Splicing factor 1</fullName>
    </recommendedName>
</protein>
<feature type="compositionally biased region" description="Pro residues" evidence="13">
    <location>
        <begin position="418"/>
        <end position="447"/>
    </location>
</feature>
<organism evidence="15 16">
    <name type="scientific">Microtus ochrogaster</name>
    <name type="common">Prairie vole</name>
    <dbReference type="NCBI Taxonomy" id="79684"/>
    <lineage>
        <taxon>Eukaryota</taxon>
        <taxon>Metazoa</taxon>
        <taxon>Chordata</taxon>
        <taxon>Craniata</taxon>
        <taxon>Vertebrata</taxon>
        <taxon>Euteleostomi</taxon>
        <taxon>Mammalia</taxon>
        <taxon>Eutheria</taxon>
        <taxon>Euarchontoglires</taxon>
        <taxon>Glires</taxon>
        <taxon>Rodentia</taxon>
        <taxon>Myomorpha</taxon>
        <taxon>Muroidea</taxon>
        <taxon>Cricetidae</taxon>
        <taxon>Arvicolinae</taxon>
        <taxon>Microtus</taxon>
    </lineage>
</organism>
<evidence type="ECO:0000256" key="4">
    <source>
        <dbReference type="ARBA" id="ARBA00022723"/>
    </source>
</evidence>
<reference evidence="16" key="1">
    <citation type="submission" date="2025-08" db="UniProtKB">
        <authorList>
            <consortium name="RefSeq"/>
        </authorList>
    </citation>
    <scope>IDENTIFICATION</scope>
</reference>
<keyword evidence="8 12" id="KW-0508">mRNA splicing</keyword>
<keyword evidence="6 12" id="KW-0862">Zinc</keyword>
<dbReference type="RefSeq" id="XP_005351864.1">
    <property type="nucleotide sequence ID" value="XM_005351807.2"/>
</dbReference>
<dbReference type="InterPro" id="IPR045071">
    <property type="entry name" value="BBP-like"/>
</dbReference>
<dbReference type="Pfam" id="PF00098">
    <property type="entry name" value="zf-CCHC"/>
    <property type="match status" value="1"/>
</dbReference>
<dbReference type="PROSITE" id="PS50158">
    <property type="entry name" value="ZF_CCHC"/>
    <property type="match status" value="1"/>
</dbReference>